<dbReference type="InterPro" id="IPR050489">
    <property type="entry name" value="Tyr-tRNA_synthase"/>
</dbReference>
<dbReference type="Gene3D" id="3.40.50.620">
    <property type="entry name" value="HUPs"/>
    <property type="match status" value="1"/>
</dbReference>
<keyword evidence="4" id="KW-0067">ATP-binding</keyword>
<evidence type="ECO:0000256" key="2">
    <source>
        <dbReference type="ARBA" id="ARBA00022598"/>
    </source>
</evidence>
<comment type="catalytic activity">
    <reaction evidence="8">
        <text>tRNA(Tyr) + L-tyrosine + ATP = L-tyrosyl-tRNA(Tyr) + AMP + diphosphate + H(+)</text>
        <dbReference type="Rhea" id="RHEA:10220"/>
        <dbReference type="Rhea" id="RHEA-COMP:9706"/>
        <dbReference type="Rhea" id="RHEA-COMP:9707"/>
        <dbReference type="ChEBI" id="CHEBI:15378"/>
        <dbReference type="ChEBI" id="CHEBI:30616"/>
        <dbReference type="ChEBI" id="CHEBI:33019"/>
        <dbReference type="ChEBI" id="CHEBI:58315"/>
        <dbReference type="ChEBI" id="CHEBI:78442"/>
        <dbReference type="ChEBI" id="CHEBI:78536"/>
        <dbReference type="ChEBI" id="CHEBI:456215"/>
        <dbReference type="EC" id="6.1.1.1"/>
    </reaction>
</comment>
<dbReference type="GO" id="GO:0006437">
    <property type="term" value="P:tyrosyl-tRNA aminoacylation"/>
    <property type="evidence" value="ECO:0007669"/>
    <property type="project" value="TreeGrafter"/>
</dbReference>
<keyword evidence="6" id="KW-0030">Aminoacyl-tRNA synthetase</keyword>
<name>X1BQ87_9ZZZZ</name>
<dbReference type="AlphaFoldDB" id="X1BQ87"/>
<dbReference type="Pfam" id="PF00579">
    <property type="entry name" value="tRNA-synt_1b"/>
    <property type="match status" value="1"/>
</dbReference>
<keyword evidence="3" id="KW-0547">Nucleotide-binding</keyword>
<evidence type="ECO:0000256" key="5">
    <source>
        <dbReference type="ARBA" id="ARBA00022917"/>
    </source>
</evidence>
<evidence type="ECO:0000256" key="6">
    <source>
        <dbReference type="ARBA" id="ARBA00023146"/>
    </source>
</evidence>
<feature type="non-terminal residue" evidence="9">
    <location>
        <position position="55"/>
    </location>
</feature>
<dbReference type="EC" id="6.1.1.1" evidence="1"/>
<dbReference type="GO" id="GO:0004831">
    <property type="term" value="F:tyrosine-tRNA ligase activity"/>
    <property type="evidence" value="ECO:0007669"/>
    <property type="project" value="UniProtKB-EC"/>
</dbReference>
<comment type="caution">
    <text evidence="9">The sequence shown here is derived from an EMBL/GenBank/DDBJ whole genome shotgun (WGS) entry which is preliminary data.</text>
</comment>
<dbReference type="PANTHER" id="PTHR46264">
    <property type="entry name" value="TYROSINE-TRNA LIGASE"/>
    <property type="match status" value="1"/>
</dbReference>
<keyword evidence="2" id="KW-0436">Ligase</keyword>
<evidence type="ECO:0000256" key="7">
    <source>
        <dbReference type="ARBA" id="ARBA00033323"/>
    </source>
</evidence>
<proteinExistence type="predicted"/>
<accession>X1BQ87</accession>
<evidence type="ECO:0000256" key="1">
    <source>
        <dbReference type="ARBA" id="ARBA00013160"/>
    </source>
</evidence>
<dbReference type="GO" id="GO:0005737">
    <property type="term" value="C:cytoplasm"/>
    <property type="evidence" value="ECO:0007669"/>
    <property type="project" value="TreeGrafter"/>
</dbReference>
<dbReference type="InterPro" id="IPR014729">
    <property type="entry name" value="Rossmann-like_a/b/a_fold"/>
</dbReference>
<dbReference type="PANTHER" id="PTHR46264:SF4">
    <property type="entry name" value="TYROSINE--TRNA LIGASE, CYTOPLASMIC"/>
    <property type="match status" value="1"/>
</dbReference>
<evidence type="ECO:0000313" key="9">
    <source>
        <dbReference type="EMBL" id="GAG83362.1"/>
    </source>
</evidence>
<dbReference type="EMBL" id="BART01011305">
    <property type="protein sequence ID" value="GAG83362.1"/>
    <property type="molecule type" value="Genomic_DNA"/>
</dbReference>
<organism evidence="9">
    <name type="scientific">marine sediment metagenome</name>
    <dbReference type="NCBI Taxonomy" id="412755"/>
    <lineage>
        <taxon>unclassified sequences</taxon>
        <taxon>metagenomes</taxon>
        <taxon>ecological metagenomes</taxon>
    </lineage>
</organism>
<dbReference type="GO" id="GO:0005524">
    <property type="term" value="F:ATP binding"/>
    <property type="evidence" value="ECO:0007669"/>
    <property type="project" value="UniProtKB-KW"/>
</dbReference>
<dbReference type="InterPro" id="IPR002305">
    <property type="entry name" value="aa-tRNA-synth_Ic"/>
</dbReference>
<keyword evidence="5" id="KW-0648">Protein biosynthesis</keyword>
<evidence type="ECO:0000256" key="3">
    <source>
        <dbReference type="ARBA" id="ARBA00022741"/>
    </source>
</evidence>
<dbReference type="SUPFAM" id="SSF52374">
    <property type="entry name" value="Nucleotidylyl transferase"/>
    <property type="match status" value="1"/>
</dbReference>
<gene>
    <name evidence="9" type="ORF">S01H4_24146</name>
</gene>
<evidence type="ECO:0000256" key="8">
    <source>
        <dbReference type="ARBA" id="ARBA00048248"/>
    </source>
</evidence>
<sequence length="55" mass="6092">MQVSDIFYLELDVAYGGMDQRHAHMLARDISKKLGRKPPVALHTPLMTGLQAGGR</sequence>
<reference evidence="9" key="1">
    <citation type="journal article" date="2014" name="Front. Microbiol.">
        <title>High frequency of phylogenetically diverse reductive dehalogenase-homologous genes in deep subseafloor sedimentary metagenomes.</title>
        <authorList>
            <person name="Kawai M."/>
            <person name="Futagami T."/>
            <person name="Toyoda A."/>
            <person name="Takaki Y."/>
            <person name="Nishi S."/>
            <person name="Hori S."/>
            <person name="Arai W."/>
            <person name="Tsubouchi T."/>
            <person name="Morono Y."/>
            <person name="Uchiyama I."/>
            <person name="Ito T."/>
            <person name="Fujiyama A."/>
            <person name="Inagaki F."/>
            <person name="Takami H."/>
        </authorList>
    </citation>
    <scope>NUCLEOTIDE SEQUENCE</scope>
    <source>
        <strain evidence="9">Expedition CK06-06</strain>
    </source>
</reference>
<protein>
    <recommendedName>
        <fullName evidence="1">tyrosine--tRNA ligase</fullName>
        <ecNumber evidence="1">6.1.1.1</ecNumber>
    </recommendedName>
    <alternativeName>
        <fullName evidence="7">Tyrosyl-tRNA synthetase</fullName>
    </alternativeName>
</protein>
<evidence type="ECO:0000256" key="4">
    <source>
        <dbReference type="ARBA" id="ARBA00022840"/>
    </source>
</evidence>